<dbReference type="EMBL" id="QGNW01000001">
    <property type="protein sequence ID" value="RVX23314.1"/>
    <property type="molecule type" value="Genomic_DNA"/>
</dbReference>
<keyword evidence="6" id="KW-0333">Golgi apparatus</keyword>
<keyword evidence="4" id="KW-0813">Transport</keyword>
<protein>
    <recommendedName>
        <fullName evidence="3">Conserved oligomeric Golgi complex subunit 1</fullName>
    </recommendedName>
</protein>
<dbReference type="InterPro" id="IPR033370">
    <property type="entry name" value="COG1"/>
</dbReference>
<dbReference type="OrthoDB" id="46189at2759"/>
<comment type="similarity">
    <text evidence="2">Belongs to the COG1 family.</text>
</comment>
<name>A0A438KQ32_VITVI</name>
<dbReference type="PANTHER" id="PTHR31658:SF0">
    <property type="entry name" value="CONSERVED OLIGOMERIC GOLGI COMPLEX SUBUNIT 1"/>
    <property type="match status" value="1"/>
</dbReference>
<evidence type="ECO:0000256" key="3">
    <source>
        <dbReference type="ARBA" id="ARBA00020978"/>
    </source>
</evidence>
<accession>A0A438KQ32</accession>
<evidence type="ECO:0000256" key="6">
    <source>
        <dbReference type="ARBA" id="ARBA00023034"/>
    </source>
</evidence>
<dbReference type="GO" id="GO:0000139">
    <property type="term" value="C:Golgi membrane"/>
    <property type="evidence" value="ECO:0007669"/>
    <property type="project" value="UniProtKB-SubCell"/>
</dbReference>
<proteinExistence type="inferred from homology"/>
<evidence type="ECO:0000313" key="8">
    <source>
        <dbReference type="EMBL" id="RVX23314.1"/>
    </source>
</evidence>
<keyword evidence="5" id="KW-0653">Protein transport</keyword>
<evidence type="ECO:0000256" key="5">
    <source>
        <dbReference type="ARBA" id="ARBA00022927"/>
    </source>
</evidence>
<dbReference type="GO" id="GO:0006891">
    <property type="term" value="P:intra-Golgi vesicle-mediated transport"/>
    <property type="evidence" value="ECO:0007669"/>
    <property type="project" value="InterPro"/>
</dbReference>
<dbReference type="Proteomes" id="UP000288805">
    <property type="component" value="Unassembled WGS sequence"/>
</dbReference>
<evidence type="ECO:0000313" key="9">
    <source>
        <dbReference type="Proteomes" id="UP000288805"/>
    </source>
</evidence>
<organism evidence="8 9">
    <name type="scientific">Vitis vinifera</name>
    <name type="common">Grape</name>
    <dbReference type="NCBI Taxonomy" id="29760"/>
    <lineage>
        <taxon>Eukaryota</taxon>
        <taxon>Viridiplantae</taxon>
        <taxon>Streptophyta</taxon>
        <taxon>Embryophyta</taxon>
        <taxon>Tracheophyta</taxon>
        <taxon>Spermatophyta</taxon>
        <taxon>Magnoliopsida</taxon>
        <taxon>eudicotyledons</taxon>
        <taxon>Gunneridae</taxon>
        <taxon>Pentapetalae</taxon>
        <taxon>rosids</taxon>
        <taxon>Vitales</taxon>
        <taxon>Vitaceae</taxon>
        <taxon>Viteae</taxon>
        <taxon>Vitis</taxon>
    </lineage>
</organism>
<dbReference type="GO" id="GO:0015031">
    <property type="term" value="P:protein transport"/>
    <property type="evidence" value="ECO:0007669"/>
    <property type="project" value="UniProtKB-KW"/>
</dbReference>
<comment type="subcellular location">
    <subcellularLocation>
        <location evidence="1">Golgi apparatus membrane</location>
        <topology evidence="1">Peripheral membrane protein</topology>
    </subcellularLocation>
</comment>
<dbReference type="PANTHER" id="PTHR31658">
    <property type="entry name" value="CONSERVED OLIGOMERIC GOLGI COMPLEX SUBUNIT 1"/>
    <property type="match status" value="1"/>
</dbReference>
<evidence type="ECO:0000256" key="7">
    <source>
        <dbReference type="ARBA" id="ARBA00023136"/>
    </source>
</evidence>
<gene>
    <name evidence="8" type="ORF">CK203_000136</name>
</gene>
<dbReference type="AlphaFoldDB" id="A0A438KQ32"/>
<evidence type="ECO:0000256" key="1">
    <source>
        <dbReference type="ARBA" id="ARBA00004395"/>
    </source>
</evidence>
<sequence length="151" mass="16602">MKFRCRFAPLEGAVAHCGPSKGWVLVGTVVQVSIPIIDQLGQGVPHSKPFLVVGDFKVIGIYGDFLSANDAGGSQVSEKGVLQVLLDLRFVADVLCGGDLNVSDDLSKSSKVKFPFRRKQDKKQTKSIIRERVDGLVNRFSQRMDPIDWLT</sequence>
<evidence type="ECO:0000256" key="4">
    <source>
        <dbReference type="ARBA" id="ARBA00022448"/>
    </source>
</evidence>
<dbReference type="GO" id="GO:0017119">
    <property type="term" value="C:Golgi transport complex"/>
    <property type="evidence" value="ECO:0007669"/>
    <property type="project" value="InterPro"/>
</dbReference>
<reference evidence="8 9" key="1">
    <citation type="journal article" date="2018" name="PLoS Genet.">
        <title>Population sequencing reveals clonal diversity and ancestral inbreeding in the grapevine cultivar Chardonnay.</title>
        <authorList>
            <person name="Roach M.J."/>
            <person name="Johnson D.L."/>
            <person name="Bohlmann J."/>
            <person name="van Vuuren H.J."/>
            <person name="Jones S.J."/>
            <person name="Pretorius I.S."/>
            <person name="Schmidt S.A."/>
            <person name="Borneman A.R."/>
        </authorList>
    </citation>
    <scope>NUCLEOTIDE SEQUENCE [LARGE SCALE GENOMIC DNA]</scope>
    <source>
        <strain evidence="9">cv. Chardonnay</strain>
        <tissue evidence="8">Leaf</tissue>
    </source>
</reference>
<evidence type="ECO:0000256" key="2">
    <source>
        <dbReference type="ARBA" id="ARBA00006653"/>
    </source>
</evidence>
<keyword evidence="7" id="KW-0472">Membrane</keyword>
<comment type="caution">
    <text evidence="8">The sequence shown here is derived from an EMBL/GenBank/DDBJ whole genome shotgun (WGS) entry which is preliminary data.</text>
</comment>